<evidence type="ECO:0000256" key="1">
    <source>
        <dbReference type="SAM" id="MobiDB-lite"/>
    </source>
</evidence>
<gene>
    <name evidence="2" type="ORF">HYH03_013764</name>
</gene>
<reference evidence="2" key="1">
    <citation type="journal article" date="2020" name="bioRxiv">
        <title>Comparative genomics of Chlamydomonas.</title>
        <authorList>
            <person name="Craig R.J."/>
            <person name="Hasan A.R."/>
            <person name="Ness R.W."/>
            <person name="Keightley P.D."/>
        </authorList>
    </citation>
    <scope>NUCLEOTIDE SEQUENCE</scope>
    <source>
        <strain evidence="2">CCAP 11/70</strain>
    </source>
</reference>
<dbReference type="AlphaFoldDB" id="A0A835XVI7"/>
<evidence type="ECO:0000313" key="3">
    <source>
        <dbReference type="Proteomes" id="UP000612055"/>
    </source>
</evidence>
<protein>
    <submittedName>
        <fullName evidence="2">Uncharacterized protein</fullName>
    </submittedName>
</protein>
<dbReference type="Proteomes" id="UP000612055">
    <property type="component" value="Unassembled WGS sequence"/>
</dbReference>
<feature type="region of interest" description="Disordered" evidence="1">
    <location>
        <begin position="1"/>
        <end position="60"/>
    </location>
</feature>
<name>A0A835XVI7_9CHLO</name>
<accession>A0A835XVI7</accession>
<proteinExistence type="predicted"/>
<organism evidence="2 3">
    <name type="scientific">Edaphochlamys debaryana</name>
    <dbReference type="NCBI Taxonomy" id="47281"/>
    <lineage>
        <taxon>Eukaryota</taxon>
        <taxon>Viridiplantae</taxon>
        <taxon>Chlorophyta</taxon>
        <taxon>core chlorophytes</taxon>
        <taxon>Chlorophyceae</taxon>
        <taxon>CS clade</taxon>
        <taxon>Chlamydomonadales</taxon>
        <taxon>Chlamydomonadales incertae sedis</taxon>
        <taxon>Edaphochlamys</taxon>
    </lineage>
</organism>
<comment type="caution">
    <text evidence="2">The sequence shown here is derived from an EMBL/GenBank/DDBJ whole genome shotgun (WGS) entry which is preliminary data.</text>
</comment>
<dbReference type="EMBL" id="JAEHOE010000094">
    <property type="protein sequence ID" value="KAG2487625.1"/>
    <property type="molecule type" value="Genomic_DNA"/>
</dbReference>
<sequence>MAFPRASLHQLGAQPQPQLQPQQSRKRTRQQDEEAADDTAGEEGAADAAAAVKREKKRGRRSIAMKKAAAAKRDAVAGGCYEVADPVSVPAPPELQASYHWRDDAQATADARAALEQPGDFYILLGGGAGRKAPLPPDGADPRAGQTVDLDGCKLQPFHPPCFEKKGIIYLPPSTPRPRGWYWYKLKVDKAKLLASLDDPSMYEHRWTFIEGAQRGTLRGQAFTGGPNNVGVAPDPGAPPPTQENWCAEYLLVAAAAAPGVPQPLHPHRALARTFNIRHSGAWTPFGKR</sequence>
<evidence type="ECO:0000313" key="2">
    <source>
        <dbReference type="EMBL" id="KAG2487625.1"/>
    </source>
</evidence>
<feature type="compositionally biased region" description="Low complexity" evidence="1">
    <location>
        <begin position="8"/>
        <end position="23"/>
    </location>
</feature>
<keyword evidence="3" id="KW-1185">Reference proteome</keyword>
<feature type="compositionally biased region" description="Acidic residues" evidence="1">
    <location>
        <begin position="33"/>
        <end position="45"/>
    </location>
</feature>